<accession>A0A0E9N3A7</accession>
<comment type="caution">
    <text evidence="1">The sequence shown here is derived from an EMBL/GenBank/DDBJ whole genome shotgun (WGS) entry which is preliminary data.</text>
</comment>
<dbReference type="InterPro" id="IPR022385">
    <property type="entry name" value="Rhs_assc_core"/>
</dbReference>
<dbReference type="NCBIfam" id="TIGR03696">
    <property type="entry name" value="Rhs_assc_core"/>
    <property type="match status" value="1"/>
</dbReference>
<proteinExistence type="predicted"/>
<dbReference type="Gene3D" id="2.180.10.10">
    <property type="entry name" value="RHS repeat-associated core"/>
    <property type="match status" value="1"/>
</dbReference>
<keyword evidence="2" id="KW-1185">Reference proteome</keyword>
<organism evidence="1 2">
    <name type="scientific">Flavihumibacter petaseus NBRC 106054</name>
    <dbReference type="NCBI Taxonomy" id="1220578"/>
    <lineage>
        <taxon>Bacteria</taxon>
        <taxon>Pseudomonadati</taxon>
        <taxon>Bacteroidota</taxon>
        <taxon>Chitinophagia</taxon>
        <taxon>Chitinophagales</taxon>
        <taxon>Chitinophagaceae</taxon>
        <taxon>Flavihumibacter</taxon>
    </lineage>
</organism>
<dbReference type="PANTHER" id="PTHR32305:SF15">
    <property type="entry name" value="PROTEIN RHSA-RELATED"/>
    <property type="match status" value="1"/>
</dbReference>
<dbReference type="InterPro" id="IPR050708">
    <property type="entry name" value="T6SS_VgrG/RHS"/>
</dbReference>
<evidence type="ECO:0000313" key="2">
    <source>
        <dbReference type="Proteomes" id="UP000033121"/>
    </source>
</evidence>
<evidence type="ECO:0000313" key="1">
    <source>
        <dbReference type="EMBL" id="GAO44442.1"/>
    </source>
</evidence>
<dbReference type="EMBL" id="BBWV01000003">
    <property type="protein sequence ID" value="GAO44442.1"/>
    <property type="molecule type" value="Genomic_DNA"/>
</dbReference>
<sequence>MLLAAMTGLRAQQGDPKLIMQLDGLSGQIAADSAVIVSDPKFHDAAFRPKRTTYTVKNRISLRINEAANLVLPAKFFAEVVVAVGDTTNGVFHSVNKTFRINYQLDSIYTYSANYVFEGANWVSAKIVSLQSNAPSSVWQSFYLENELQAFPLYDLDCNTDVVAAVNLESLSQATTADEITASWPLLAGAHAYDLEWTYIDADAMASGMYGTLSAPLTEKIFDNNGSRITTAATSYRIPLLYDGHGYLFVRARAVQNLPDGSRRESGWGTALGKFEYDGHENQLNWQATTSFAEEGKRKAVVQYFDGSLRSRQTVTKDNTTQRTIVAESIYDFQGRPVIQVLPAPTLSSVIGYTKAFNQGINSAGNSYDKQDFDRLTDPATYCAATPDAMATASGAARYYSPENPEKNTGINKFIPDAQGYPYTQVEYLPDQTGRVSAQSGVGPTFKLNGGHDTKYYYGTPGQEELNALFGTEVGLKEHYFKTMVRDANGIFSVSYTDMAGKTIATALAGQAPGGAALDTLASSSKRVITESLADRSAAVIKDMVMESQKGLLVSTEGTYSFHYSLNPELLQIDNCQDVPVCYDCLYDLEIVITDDCNNQTFGGLPHIERRSNFTLTSLDTACNTVVGFDVAFDLNLVPGSYQVTKRLMVSKAALAYYRDTVFVRNNQCRNLESFIQEQREVLAAMSDCAPTCEACTLSLGTWANFWNTFKEKSGIEAAEADNYLVAAQKAYADAQASCAQLCTTVNELDEKRRSMLLDMTPSSGQYARLDDIRNDLNIFYSQLDAESGPVVDPRFSTVSTYKDGEGYPAMVFDEGAGIMVPPQQLNPQSFSGNFQLSWAEALLPLHPEFKKLEQYALLKASIEWDQRVLKVQTYAEALAKGYLNPISLMGSDYTRFNGSSPDRDPITSIDVAYAGPITQSLLEFRKFLSPEVNLNLWSMATIMVKCAATNQGVSCYSSYKDISTSFNPADMCAADLDMAWRYFRQMYLEEKRTHINNRLTTICTTTLTPAQIRDLGYESHFENSEDLLAVYSSDLATTTTAAQAKINENLRSNCQAHAQSWLDALKDCQIPSYDKDALLAQLVDVCAANADLSHQFGVGSAPGNLFSNTFEGVLEAYFASRGIQATGSCNPYLIRTPAKAVSQTPDPRIIVTKPEPCECENVNRYKGAYDANAEGYGSFSSYLFGKHHERIADSTLSRLLALCNGAGGSDCTFPGFGIPLPELFECNTAEHCTSCTVFKTLDSVFTIKYPDVKPVESFKATTLAAESDNKLYTDYFNAKLGFNKDIDSYLGFKRQCGLLKDSICTRLTDITREYKRYQGIPELDAMGVDTAHWTINYGGTFRYVAKVPLGHVIGNGVLKLPAYFADTVKLKPWINYDYLDTLCNLDTVGFDWETRMIVPDASVISNIFETSSWIWVYGDNAGFMASISKVDGKGVALCNRAFSAPDKYCFDADVPGVHMNDWTTIRFSIRGRHLDYYVNGVWKAEVTLARPFTQLHGWSIHPTSTQAIIDYIKVKDLNGKFLYNEEFDDPYHLARIDGSKVCNCEQRFRQYYNAYQGTNYTYSQIDSIYQANACGPLAVCDTSTLPVDTTWKDPGFFLCEQHNNKRTAYSEDTINNCSDNPSIAFRKGVVLYEHYRDSLNNDFDAAYRAKCLQAYKLEEFTVTHFVREYHYTLYYYDQAGNLVKTVPPEGVHPRYAVSFSDSVNQARSLGTMYTPAHTLVTQYRYNTLNQVVAQLTPDAGISQFWYDRLGRLAISQNARQKAASGTETNRLYSYTGYDVLGRITEVGEIKNPGTTPVTDALTRNVAGLAGWLTTAASGKSQITTTVYDQAYTGFTAGEEPLVQHNLRNRVSYTSIAEGANPAQFNAATFYSYDIHGNVDTLVQDYGSSTTGDANIMNGNNNRWKKLTYQFDLVSGKVNKVSYNPGKIDQFFHRYEYDAENRITEVFTSTDGWQWERDAAYSYYLHGPLARTQLGDQLVQGLDYAYTLQGWIKGVNSTTVRNGLYDMGSDGATGAQAQFVGRDVLGYSLNYFEGDYTSISNTVVPFPAFSTGLPTGEYRPLYNGNISSMAVNIASFNAPRLNNYRYDQLNRITGMDVYAGLNSMTNQWGTLASSGEYKERVAYDGNGNILRYLRQGSSDKLSMDSLTYKYHRDENGLLTNNRLNHVRDNVNAAEYAEDIDAQSADNYQYDAIGNLVKDNQAGIDNVEWNVYGKIRRIVKSGGMEITYSYDASGNRISKAVKGSSNTVSYTWYVRDATGNVMSTYSSSGTTASMPPQLTQSDVHLYGSSRLGVLNLYRDVKLPYSGPAQFSNERGRKLFEISNHLGNVLATVSDKKMQHSTDGTHSDYFEAELVTASDYYPFGMLMPGRQFGQGINIPGSTSSGNSNVNGYSVPTDLTVSSRSGAQPTEYVASGSVEFTGEFVAADSDDFTAYIVDGTYAGTGNLGSGLSGSGGLYRYGFNGKEMDNEISGSGNKYDYGFRIYNPRIGKFLSVDPLTQSFPWYTPFQFAGNKPVIAIDLDGLEEIVVSNYYNSKNMLEETVITTLTDTKTGKLVNMKLKKDNGNFIARQNILVRNVRYDGSTTYSHQTSLTESQVNIVTKAKKILIDPKNSSWSVSFGSEDGDGGESSESLRKNYNTKFKLNSQSSKDVRIEPVTKEAEELPKKEISSPPVLKEVSSNIEFWPSTASVKGSVSEEISSIFDYVSKSSTYEIVIFGNAGGTPSDNFKSQAPWLARLNGHKTLGDLALHRAAEIKRKLVDAGLDPKKIQIKLGDPQVGWNVDYKIKTVK</sequence>
<dbReference type="PANTHER" id="PTHR32305">
    <property type="match status" value="1"/>
</dbReference>
<evidence type="ECO:0008006" key="3">
    <source>
        <dbReference type="Google" id="ProtNLM"/>
    </source>
</evidence>
<name>A0A0E9N3A7_9BACT</name>
<dbReference type="STRING" id="1220578.FPE01S_03_04790"/>
<gene>
    <name evidence="1" type="ORF">FPE01S_03_04790</name>
</gene>
<reference evidence="1 2" key="1">
    <citation type="submission" date="2015-04" db="EMBL/GenBank/DDBJ databases">
        <title>Whole genome shotgun sequence of Flavihumibacter petaseus NBRC 106054.</title>
        <authorList>
            <person name="Miyazawa S."/>
            <person name="Hosoyama A."/>
            <person name="Hashimoto M."/>
            <person name="Noguchi M."/>
            <person name="Tsuchikane K."/>
            <person name="Ohji S."/>
            <person name="Yamazoe A."/>
            <person name="Ichikawa N."/>
            <person name="Kimura A."/>
            <person name="Fujita N."/>
        </authorList>
    </citation>
    <scope>NUCLEOTIDE SEQUENCE [LARGE SCALE GENOMIC DNA]</scope>
    <source>
        <strain evidence="1 2">NBRC 106054</strain>
    </source>
</reference>
<dbReference type="Proteomes" id="UP000033121">
    <property type="component" value="Unassembled WGS sequence"/>
</dbReference>
<protein>
    <recommendedName>
        <fullName evidence="3">Rhs family protein</fullName>
    </recommendedName>
</protein>